<dbReference type="InterPro" id="IPR003406">
    <property type="entry name" value="Glyco_trans_14"/>
</dbReference>
<keyword evidence="3" id="KW-0808">Transferase</keyword>
<dbReference type="GO" id="GO:0016020">
    <property type="term" value="C:membrane"/>
    <property type="evidence" value="ECO:0007669"/>
    <property type="project" value="UniProtKB-SubCell"/>
</dbReference>
<reference evidence="8" key="1">
    <citation type="journal article" date="2024" name="IScience">
        <title>Strigolactones Initiate the Formation of Haustorium-like Structures in Castilleja.</title>
        <authorList>
            <person name="Buerger M."/>
            <person name="Peterson D."/>
            <person name="Chory J."/>
        </authorList>
    </citation>
    <scope>NUCLEOTIDE SEQUENCE [LARGE SCALE GENOMIC DNA]</scope>
</reference>
<organism evidence="7 8">
    <name type="scientific">Castilleja foliolosa</name>
    <dbReference type="NCBI Taxonomy" id="1961234"/>
    <lineage>
        <taxon>Eukaryota</taxon>
        <taxon>Viridiplantae</taxon>
        <taxon>Streptophyta</taxon>
        <taxon>Embryophyta</taxon>
        <taxon>Tracheophyta</taxon>
        <taxon>Spermatophyta</taxon>
        <taxon>Magnoliopsida</taxon>
        <taxon>eudicotyledons</taxon>
        <taxon>Gunneridae</taxon>
        <taxon>Pentapetalae</taxon>
        <taxon>asterids</taxon>
        <taxon>lamiids</taxon>
        <taxon>Lamiales</taxon>
        <taxon>Orobanchaceae</taxon>
        <taxon>Pedicularideae</taxon>
        <taxon>Castillejinae</taxon>
        <taxon>Castilleja</taxon>
    </lineage>
</organism>
<keyword evidence="2" id="KW-0328">Glycosyltransferase</keyword>
<keyword evidence="6" id="KW-0812">Transmembrane</keyword>
<evidence type="ECO:0000256" key="6">
    <source>
        <dbReference type="SAM" id="Phobius"/>
    </source>
</evidence>
<evidence type="ECO:0000313" key="8">
    <source>
        <dbReference type="Proteomes" id="UP001632038"/>
    </source>
</evidence>
<comment type="caution">
    <text evidence="7">The sequence shown here is derived from an EMBL/GenBank/DDBJ whole genome shotgun (WGS) entry which is preliminary data.</text>
</comment>
<keyword evidence="4 6" id="KW-0472">Membrane</keyword>
<evidence type="ECO:0000256" key="3">
    <source>
        <dbReference type="ARBA" id="ARBA00022679"/>
    </source>
</evidence>
<evidence type="ECO:0008006" key="9">
    <source>
        <dbReference type="Google" id="ProtNLM"/>
    </source>
</evidence>
<protein>
    <recommendedName>
        <fullName evidence="9">Core-2/I-branching beta-1,6-N-acetylglucosaminyltransferase family protein</fullName>
    </recommendedName>
</protein>
<evidence type="ECO:0000256" key="5">
    <source>
        <dbReference type="ARBA" id="ARBA00023180"/>
    </source>
</evidence>
<feature type="transmembrane region" description="Helical" evidence="6">
    <location>
        <begin position="12"/>
        <end position="33"/>
    </location>
</feature>
<comment type="subcellular location">
    <subcellularLocation>
        <location evidence="1">Membrane</location>
        <topology evidence="1">Single-pass type II membrane protein</topology>
    </subcellularLocation>
</comment>
<dbReference type="Pfam" id="PF02485">
    <property type="entry name" value="Branch"/>
    <property type="match status" value="1"/>
</dbReference>
<dbReference type="EMBL" id="JAVIJP010000032">
    <property type="protein sequence ID" value="KAL3630347.1"/>
    <property type="molecule type" value="Genomic_DNA"/>
</dbReference>
<evidence type="ECO:0000313" key="7">
    <source>
        <dbReference type="EMBL" id="KAL3630347.1"/>
    </source>
</evidence>
<dbReference type="PANTHER" id="PTHR31042:SF77">
    <property type="entry name" value="GLYCOSYLTRANSFERASE"/>
    <property type="match status" value="1"/>
</dbReference>
<accession>A0ABD3CP48</accession>
<evidence type="ECO:0000256" key="1">
    <source>
        <dbReference type="ARBA" id="ARBA00004606"/>
    </source>
</evidence>
<keyword evidence="8" id="KW-1185">Reference proteome</keyword>
<sequence length="398" mass="45245">MFNLNLSARLLHLFLLIIGISVGVFFTLCLKSLSFSIFPCPLPTTFPLPPSISMPPPPPPENPPPVVKAIPLASNGTLKFNDTNIIDVSSENDFPTKSSGLVRMHNMSDDELLLRASRVQEETNIAGKVAFMFLTPGPLPLAPFWDMFFKGHEGLYSIYVHTHPSYNDSVPQDSAFYGARIPSQPVYWGTISMIDAERRLLANAFLDSSNQRFVLLSDSCIPVFNFTTVYNYLMVTNHSFLGLFDDPRKMGRGRYNRQMWPTITIEQWRKGSQWFEIHRNLAVKIVSDTKYYQIFRDFCKPPCYSDEHYLATLVNILGPEMNSNRTITWVDWSRGGPHPKRFGWIDVKIELLDYIRFGSECVYNGNTSNVCHIFARKFIPNTLGPLLKLAPSLLGFDP</sequence>
<name>A0ABD3CP48_9LAMI</name>
<dbReference type="PANTHER" id="PTHR31042">
    <property type="entry name" value="CORE-2/I-BRANCHING BETA-1,6-N-ACETYLGLUCOSAMINYLTRANSFERASE FAMILY PROTEIN-RELATED"/>
    <property type="match status" value="1"/>
</dbReference>
<dbReference type="InterPro" id="IPR044174">
    <property type="entry name" value="BC10-like"/>
</dbReference>
<dbReference type="AlphaFoldDB" id="A0ABD3CP48"/>
<keyword evidence="5" id="KW-0325">Glycoprotein</keyword>
<evidence type="ECO:0000256" key="2">
    <source>
        <dbReference type="ARBA" id="ARBA00022676"/>
    </source>
</evidence>
<evidence type="ECO:0000256" key="4">
    <source>
        <dbReference type="ARBA" id="ARBA00023136"/>
    </source>
</evidence>
<proteinExistence type="predicted"/>
<dbReference type="Proteomes" id="UP001632038">
    <property type="component" value="Unassembled WGS sequence"/>
</dbReference>
<dbReference type="GO" id="GO:0016757">
    <property type="term" value="F:glycosyltransferase activity"/>
    <property type="evidence" value="ECO:0007669"/>
    <property type="project" value="UniProtKB-KW"/>
</dbReference>
<gene>
    <name evidence="7" type="ORF">CASFOL_023331</name>
</gene>
<keyword evidence="6" id="KW-1133">Transmembrane helix</keyword>